<evidence type="ECO:0000259" key="2">
    <source>
        <dbReference type="Pfam" id="PF13193"/>
    </source>
</evidence>
<dbReference type="InterPro" id="IPR020845">
    <property type="entry name" value="AMP-binding_CS"/>
</dbReference>
<feature type="domain" description="AMP-dependent synthetase/ligase" evidence="1">
    <location>
        <begin position="15"/>
        <end position="371"/>
    </location>
</feature>
<reference evidence="3" key="1">
    <citation type="submission" date="2009-10" db="EMBL/GenBank/DDBJ databases">
        <title>Diversity of trophic interactions inside an arsenic-rich microbial ecosystem.</title>
        <authorList>
            <person name="Bertin P.N."/>
            <person name="Heinrich-Salmeron A."/>
            <person name="Pelletier E."/>
            <person name="Goulhen-Chollet F."/>
            <person name="Arsene-Ploetze F."/>
            <person name="Gallien S."/>
            <person name="Calteau A."/>
            <person name="Vallenet D."/>
            <person name="Casiot C."/>
            <person name="Chane-Woon-Ming B."/>
            <person name="Giloteaux L."/>
            <person name="Barakat M."/>
            <person name="Bonnefoy V."/>
            <person name="Bruneel O."/>
            <person name="Chandler M."/>
            <person name="Cleiss J."/>
            <person name="Duran R."/>
            <person name="Elbaz-Poulichet F."/>
            <person name="Fonknechten N."/>
            <person name="Lauga B."/>
            <person name="Mornico D."/>
            <person name="Ortet P."/>
            <person name="Schaeffer C."/>
            <person name="Siguier P."/>
            <person name="Alexander Thil Smith A."/>
            <person name="Van Dorsselaer A."/>
            <person name="Weissenbach J."/>
            <person name="Medigue C."/>
            <person name="Le Paslier D."/>
        </authorList>
    </citation>
    <scope>NUCLEOTIDE SEQUENCE</scope>
</reference>
<dbReference type="Gene3D" id="3.40.50.12780">
    <property type="entry name" value="N-terminal domain of ligase-like"/>
    <property type="match status" value="1"/>
</dbReference>
<dbReference type="NCBIfam" id="TIGR01733">
    <property type="entry name" value="AA-adenyl-dom"/>
    <property type="match status" value="1"/>
</dbReference>
<evidence type="ECO:0000313" key="3">
    <source>
        <dbReference type="EMBL" id="CBH74082.1"/>
    </source>
</evidence>
<dbReference type="Gene3D" id="3.30.300.30">
    <property type="match status" value="1"/>
</dbReference>
<dbReference type="GO" id="GO:0016874">
    <property type="term" value="F:ligase activity"/>
    <property type="evidence" value="ECO:0007669"/>
    <property type="project" value="UniProtKB-KW"/>
</dbReference>
<dbReference type="Pfam" id="PF00501">
    <property type="entry name" value="AMP-binding"/>
    <property type="match status" value="1"/>
</dbReference>
<dbReference type="InterPro" id="IPR010071">
    <property type="entry name" value="AA_adenyl_dom"/>
</dbReference>
<dbReference type="PROSITE" id="PS00455">
    <property type="entry name" value="AMP_BINDING"/>
    <property type="match status" value="1"/>
</dbReference>
<dbReference type="InterPro" id="IPR045851">
    <property type="entry name" value="AMP-bd_C_sf"/>
</dbReference>
<keyword evidence="3" id="KW-0436">Ligase</keyword>
<accession>E6PC99</accession>
<dbReference type="GO" id="GO:0005737">
    <property type="term" value="C:cytoplasm"/>
    <property type="evidence" value="ECO:0007669"/>
    <property type="project" value="TreeGrafter"/>
</dbReference>
<dbReference type="InterPro" id="IPR025110">
    <property type="entry name" value="AMP-bd_C"/>
</dbReference>
<dbReference type="InterPro" id="IPR042099">
    <property type="entry name" value="ANL_N_sf"/>
</dbReference>
<dbReference type="SUPFAM" id="SSF56801">
    <property type="entry name" value="Acetyl-CoA synthetase-like"/>
    <property type="match status" value="1"/>
</dbReference>
<sequence>MNYRYNVGLAMSVLAAKMGERPALKLSGGEAVSYKELDSQSNRLAKVLRNSGLRYRDVLGIVHDKSSICYAAMIAALKLGAAYVNIDDQNPAPRLTHIFESARPKIVIGRDLNESVRFCASSCGALPIDVSDVAFQKELGQSEDSEVSEMELVTGEDPAYIMYTSGSTGVPKGALISHANVLNFGAWVGSRFGIRSDDVFTNLNPMYFDNSVFDFYGALLNGAALAPVTRKTLANGSELMHQIEEASCSVWFSVPSLLIYLMTMKLLQPNRLATVRSFVFGGEGYPKAELRKLYAAFGSRSRLINVYGPTECTCICSAWDVRREDLVDEGLVTLGPIAENFSAIVLDDGREVPSGSVGELCLLGPQVGLGYANDSERTSIAFPLNPLNVRWPERMYRTGDLVRLGDDGRRLDFIGRKDNQIKHMGYRIELEEIEAALNRIGGVLQSAVVHKSSKQGQKMIVAYVAVDAPLDEAYLREQMEQLLPAYMIPQRFDMRASLPKNANGKIDKIALLDAM</sequence>
<dbReference type="Pfam" id="PF13193">
    <property type="entry name" value="AMP-binding_C"/>
    <property type="match status" value="1"/>
</dbReference>
<dbReference type="GO" id="GO:0043041">
    <property type="term" value="P:amino acid activation for nonribosomal peptide biosynthetic process"/>
    <property type="evidence" value="ECO:0007669"/>
    <property type="project" value="TreeGrafter"/>
</dbReference>
<evidence type="ECO:0000259" key="1">
    <source>
        <dbReference type="Pfam" id="PF00501"/>
    </source>
</evidence>
<dbReference type="InterPro" id="IPR000873">
    <property type="entry name" value="AMP-dep_synth/lig_dom"/>
</dbReference>
<feature type="domain" description="AMP-binding enzyme C-terminal" evidence="2">
    <location>
        <begin position="432"/>
        <end position="505"/>
    </location>
</feature>
<dbReference type="GO" id="GO:0031177">
    <property type="term" value="F:phosphopantetheine binding"/>
    <property type="evidence" value="ECO:0007669"/>
    <property type="project" value="TreeGrafter"/>
</dbReference>
<dbReference type="CDD" id="cd05930">
    <property type="entry name" value="A_NRPS"/>
    <property type="match status" value="1"/>
</dbReference>
<proteinExistence type="predicted"/>
<protein>
    <submittedName>
        <fullName evidence="3">Putative enzyme</fullName>
        <ecNumber evidence="3">6.3.2.-</ecNumber>
    </submittedName>
</protein>
<comment type="caution">
    <text evidence="3">The sequence shown here is derived from an EMBL/GenBank/DDBJ whole genome shotgun (WGS) entry which is preliminary data.</text>
</comment>
<dbReference type="PANTHER" id="PTHR45527">
    <property type="entry name" value="NONRIBOSOMAL PEPTIDE SYNTHETASE"/>
    <property type="match status" value="1"/>
</dbReference>
<name>E6PC99_9ZZZZ</name>
<dbReference type="GO" id="GO:0044550">
    <property type="term" value="P:secondary metabolite biosynthetic process"/>
    <property type="evidence" value="ECO:0007669"/>
    <property type="project" value="TreeGrafter"/>
</dbReference>
<gene>
    <name evidence="3" type="ORF">CARN1_1969</name>
</gene>
<dbReference type="AlphaFoldDB" id="E6PC99"/>
<organism evidence="3">
    <name type="scientific">mine drainage metagenome</name>
    <dbReference type="NCBI Taxonomy" id="410659"/>
    <lineage>
        <taxon>unclassified sequences</taxon>
        <taxon>metagenomes</taxon>
        <taxon>ecological metagenomes</taxon>
    </lineage>
</organism>
<dbReference type="PANTHER" id="PTHR45527:SF1">
    <property type="entry name" value="FATTY ACID SYNTHASE"/>
    <property type="match status" value="1"/>
</dbReference>
<dbReference type="EC" id="6.3.2.-" evidence="3"/>
<dbReference type="EMBL" id="CABL01000001">
    <property type="protein sequence ID" value="CBH74082.1"/>
    <property type="molecule type" value="Genomic_DNA"/>
</dbReference>